<protein>
    <submittedName>
        <fullName evidence="2">Minor capsid protein</fullName>
    </submittedName>
</protein>
<feature type="coiled-coil region" evidence="1">
    <location>
        <begin position="120"/>
        <end position="173"/>
    </location>
</feature>
<name>A0A2R3UAJ4_9VIRU</name>
<dbReference type="EMBL" id="MH029532">
    <property type="protein sequence ID" value="AVQ10282.1"/>
    <property type="molecule type" value="Genomic_DNA"/>
</dbReference>
<accession>A0A2R3UAJ4</accession>
<reference evidence="2" key="1">
    <citation type="submission" date="2018-03" db="EMBL/GenBank/DDBJ databases">
        <title>Twenty-four Novel Viral Genomes identified from the Dushanzi Mud Volcanic Sediment in Xinjiang, China.</title>
        <authorList>
            <person name="Han L."/>
        </authorList>
    </citation>
    <scope>NUCLEOTIDE SEQUENCE</scope>
</reference>
<sequence>MGLFDIFTMIPQNMQMEEDRNQRQQWQYSQDTRAMDFNSAQAAEQRAFNERMSNTQYQRATADMRAAGLNPMLAYHQGGSAAASGAAASTSSGGQYGGSFQAHGGSGSIAELSTASQIRLNEALEERTRAEADTQTATAENLRAGTSERFTNIEQMKQRIEQSKVEIQKIIQDTRTSASSAAHLDQQVENLKEAIPHIRALVEQAKSLTALQGAIKGKTIEETREIQQRVRANLPEWERALKELERNSRERTIPREEQDRAAHDRFTGSLGALIRSLTGLGSYLK</sequence>
<organism evidence="2">
    <name type="scientific">Gokushovirinae environmental samples</name>
    <dbReference type="NCBI Taxonomy" id="1478972"/>
    <lineage>
        <taxon>Viruses</taxon>
        <taxon>Monodnaviria</taxon>
        <taxon>Sangervirae</taxon>
        <taxon>Phixviricota</taxon>
        <taxon>Malgrandaviricetes</taxon>
        <taxon>Petitvirales</taxon>
        <taxon>Microviridae</taxon>
        <taxon>environmental samples</taxon>
    </lineage>
</organism>
<proteinExistence type="predicted"/>
<evidence type="ECO:0000313" key="2">
    <source>
        <dbReference type="EMBL" id="AVQ10282.1"/>
    </source>
</evidence>
<evidence type="ECO:0000256" key="1">
    <source>
        <dbReference type="SAM" id="Coils"/>
    </source>
</evidence>
<keyword evidence="1" id="KW-0175">Coiled coil</keyword>